<comment type="caution">
    <text evidence="1">The sequence shown here is derived from an EMBL/GenBank/DDBJ whole genome shotgun (WGS) entry which is preliminary data.</text>
</comment>
<dbReference type="EMBL" id="AZMV01000004">
    <property type="protein sequence ID" value="ETY71321.1"/>
    <property type="molecule type" value="Genomic_DNA"/>
</dbReference>
<gene>
    <name evidence="2" type="ORF">BMOU_0759</name>
    <name evidence="1" type="ORF">BMOU_0808</name>
</gene>
<dbReference type="PATRIC" id="fig|1435051.3.peg.753"/>
<proteinExistence type="predicted"/>
<evidence type="ECO:0000313" key="3">
    <source>
        <dbReference type="Proteomes" id="UP000019155"/>
    </source>
</evidence>
<reference evidence="1 3" key="1">
    <citation type="journal article" date="2014" name="Genome Announc.">
        <title>The Genome Sequence of Bifidobacterium moukalabense DSM 27321 Highlights the Close Phylogenetic Relatedness with the Bifidobacterium dentium Taxon.</title>
        <authorList>
            <person name="Lugli G.A."/>
            <person name="Duranti S."/>
            <person name="Milani C."/>
            <person name="Turroni F."/>
            <person name="Viappiani A."/>
            <person name="Mangifesta M."/>
            <person name="van Sinderen D."/>
            <person name="Ventura M."/>
        </authorList>
    </citation>
    <scope>NUCLEOTIDE SEQUENCE [LARGE SCALE GENOMIC DNA]</scope>
    <source>
        <strain evidence="1 3">DSM 27321</strain>
    </source>
</reference>
<dbReference type="EMBL" id="AZMV01000003">
    <property type="protein sequence ID" value="ETY71681.1"/>
    <property type="molecule type" value="Genomic_DNA"/>
</dbReference>
<sequence>MSAGAMIGGKTVAGMAFGGVSIAGLCKAGTVIWRKPKPEWTDQTDKIFAVSTLTSGMTLTKAGDGDYLLAVSETIANGTRIIGSDWIPKLGDMSADWPTEGTVRLTYESTVKVGLNGGLGWGEGTSFQVETATKAEKDVWWGFWTQQELSPGTYHLHVKFETKSA</sequence>
<dbReference type="Proteomes" id="UP000019155">
    <property type="component" value="Unassembled WGS sequence"/>
</dbReference>
<organism evidence="1 3">
    <name type="scientific">Bifidobacterium moukalabense DSM 27321</name>
    <dbReference type="NCBI Taxonomy" id="1435051"/>
    <lineage>
        <taxon>Bacteria</taxon>
        <taxon>Bacillati</taxon>
        <taxon>Actinomycetota</taxon>
        <taxon>Actinomycetes</taxon>
        <taxon>Bifidobacteriales</taxon>
        <taxon>Bifidobacteriaceae</taxon>
        <taxon>Bifidobacterium</taxon>
    </lineage>
</organism>
<evidence type="ECO:0000313" key="1">
    <source>
        <dbReference type="EMBL" id="ETY71321.1"/>
    </source>
</evidence>
<keyword evidence="3" id="KW-1185">Reference proteome</keyword>
<protein>
    <submittedName>
        <fullName evidence="1">Uncharacterized protein</fullName>
    </submittedName>
</protein>
<evidence type="ECO:0000313" key="2">
    <source>
        <dbReference type="EMBL" id="ETY71681.1"/>
    </source>
</evidence>
<dbReference type="STRING" id="1435051.BMOU_0759"/>
<dbReference type="AlphaFoldDB" id="W4NA02"/>
<name>W4NA02_9BIFI</name>
<accession>W4NA02</accession>